<gene>
    <name evidence="2" type="ORF">EMWEY_00020610</name>
</gene>
<dbReference type="RefSeq" id="XP_013335868.1">
    <property type="nucleotide sequence ID" value="XM_013480414.1"/>
</dbReference>
<reference evidence="2" key="2">
    <citation type="submission" date="2013-10" db="EMBL/GenBank/DDBJ databases">
        <authorList>
            <person name="Aslett M."/>
        </authorList>
    </citation>
    <scope>NUCLEOTIDE SEQUENCE [LARGE SCALE GENOMIC DNA]</scope>
    <source>
        <strain evidence="2">Weybridge</strain>
    </source>
</reference>
<dbReference type="OMA" id="RERCAYT"/>
<feature type="region of interest" description="Disordered" evidence="1">
    <location>
        <begin position="67"/>
        <end position="93"/>
    </location>
</feature>
<dbReference type="VEuPathDB" id="ToxoDB:EMWEY_00020610"/>
<feature type="region of interest" description="Disordered" evidence="1">
    <location>
        <begin position="1"/>
        <end position="25"/>
    </location>
</feature>
<feature type="region of interest" description="Disordered" evidence="1">
    <location>
        <begin position="160"/>
        <end position="234"/>
    </location>
</feature>
<keyword evidence="3" id="KW-1185">Reference proteome</keyword>
<evidence type="ECO:0000313" key="3">
    <source>
        <dbReference type="Proteomes" id="UP000030763"/>
    </source>
</evidence>
<dbReference type="EMBL" id="HG720195">
    <property type="protein sequence ID" value="CDJ59220.1"/>
    <property type="molecule type" value="Genomic_DNA"/>
</dbReference>
<organism evidence="2 3">
    <name type="scientific">Eimeria maxima</name>
    <name type="common">Coccidian parasite</name>
    <dbReference type="NCBI Taxonomy" id="5804"/>
    <lineage>
        <taxon>Eukaryota</taxon>
        <taxon>Sar</taxon>
        <taxon>Alveolata</taxon>
        <taxon>Apicomplexa</taxon>
        <taxon>Conoidasida</taxon>
        <taxon>Coccidia</taxon>
        <taxon>Eucoccidiorida</taxon>
        <taxon>Eimeriorina</taxon>
        <taxon>Eimeriidae</taxon>
        <taxon>Eimeria</taxon>
    </lineage>
</organism>
<dbReference type="AlphaFoldDB" id="U6MC24"/>
<feature type="compositionally biased region" description="Polar residues" evidence="1">
    <location>
        <begin position="67"/>
        <end position="85"/>
    </location>
</feature>
<accession>U6MC24</accession>
<sequence length="410" mass="44697">MDRSSSTSSSGIGRSRASELKVSSSTPFGVAARRLSFTPKPGLAERVKGGASAFSQMFEFFNPSPVLSTQTGSAPASEQSASRGSTPFRRQKDGLALNCSAEQERKIGSTFSFSRVQAAGGAQGSIGRESGYWSYAAPSPSSAADHSLAFRSRCDPQSAYLEHESKSGSVKPAGSGNIERILGTNPTAAGKTGEPAAPASLRQMVAPPNDEELEEEEQVQDDADWHEHEEEQDPEYCSGDVAKALWEKRVPQTSTQYPICSRTSRERCAYTTSDDWAIFALHNQRLCTVLFLALSVADRYSESSCGVPATAFESFVFPNPPRQFLISARGRTSGNVGFAPPSSSIRMGTSRNGNRGRCSQLTQQQLLDLERMLWFDPEPRLERPFRLYADSKTCLKGRLYDIGHIMRSGW</sequence>
<evidence type="ECO:0000256" key="1">
    <source>
        <dbReference type="SAM" id="MobiDB-lite"/>
    </source>
</evidence>
<dbReference type="OrthoDB" id="359189at2759"/>
<feature type="compositionally biased region" description="Acidic residues" evidence="1">
    <location>
        <begin position="209"/>
        <end position="222"/>
    </location>
</feature>
<protein>
    <submittedName>
        <fullName evidence="2">Uncharacterized protein</fullName>
    </submittedName>
</protein>
<dbReference type="GeneID" id="25336047"/>
<dbReference type="Proteomes" id="UP000030763">
    <property type="component" value="Unassembled WGS sequence"/>
</dbReference>
<feature type="compositionally biased region" description="Low complexity" evidence="1">
    <location>
        <begin position="1"/>
        <end position="15"/>
    </location>
</feature>
<proteinExistence type="predicted"/>
<name>U6MC24_EIMMA</name>
<evidence type="ECO:0000313" key="2">
    <source>
        <dbReference type="EMBL" id="CDJ59220.1"/>
    </source>
</evidence>
<reference evidence="2" key="1">
    <citation type="submission" date="2013-10" db="EMBL/GenBank/DDBJ databases">
        <title>Genomic analysis of the causative agents of coccidiosis in chickens.</title>
        <authorList>
            <person name="Reid A.J."/>
            <person name="Blake D."/>
            <person name="Billington K."/>
            <person name="Browne H."/>
            <person name="Dunn M."/>
            <person name="Hung S."/>
            <person name="Kawahara F."/>
            <person name="Miranda-Saavedra D."/>
            <person name="Mourier T."/>
            <person name="Nagra H."/>
            <person name="Otto T.D."/>
            <person name="Rawlings N."/>
            <person name="Sanchez A."/>
            <person name="Sanders M."/>
            <person name="Subramaniam C."/>
            <person name="Tay Y."/>
            <person name="Dear P."/>
            <person name="Doerig C."/>
            <person name="Gruber A."/>
            <person name="Parkinson J."/>
            <person name="Shirley M."/>
            <person name="Wan K.L."/>
            <person name="Berriman M."/>
            <person name="Tomley F."/>
            <person name="Pain A."/>
        </authorList>
    </citation>
    <scope>NUCLEOTIDE SEQUENCE [LARGE SCALE GENOMIC DNA]</scope>
    <source>
        <strain evidence="2">Weybridge</strain>
    </source>
</reference>